<sequence>MCRSALATSNSREMLRLLQRYRALGNNPQQTQQPSKPAVGLPPAKLVPDQTTLTNPLPNEATPLEWPFINFPKTLPRIPLDLGTTNLQPMPGLNMPGLNMLPYTQMIPIDINTLITLLGLGGLPSTQTLPLPGGGMNVPQQLLPPPQMLPIIFAQMGPQGAVLSSEEMQSQSQVFTGLLLPGMQGVLIPSGQAEALPEGQEGLLPAGQAGSNPGNTAGQLPFPEGTADATALAGIQKVSPEMNDDLRGTANGLYPTPSGFRQPGHDHSVTQYPFVEPTAFVKLNMEPSELREPPTTIARPENDNTLGGHTLAQSLVRGDSHMPVTTVKSKPLREP</sequence>
<gene>
    <name evidence="1" type="ORF">K3G42_026639</name>
</gene>
<reference evidence="1" key="1">
    <citation type="submission" date="2021-08" db="EMBL/GenBank/DDBJ databases">
        <title>The first chromosome-level gecko genome reveals the dynamic sex chromosomes of Neotropical dwarf geckos (Sphaerodactylidae: Sphaerodactylus).</title>
        <authorList>
            <person name="Pinto B.J."/>
            <person name="Keating S.E."/>
            <person name="Gamble T."/>
        </authorList>
    </citation>
    <scope>NUCLEOTIDE SEQUENCE</scope>
    <source>
        <strain evidence="1">TG3544</strain>
    </source>
</reference>
<comment type="caution">
    <text evidence="1">The sequence shown here is derived from an EMBL/GenBank/DDBJ whole genome shotgun (WGS) entry which is preliminary data.</text>
</comment>
<protein>
    <submittedName>
        <fullName evidence="1">Uncharacterized protein</fullName>
    </submittedName>
</protein>
<organism evidence="1 2">
    <name type="scientific">Sphaerodactylus townsendi</name>
    <dbReference type="NCBI Taxonomy" id="933632"/>
    <lineage>
        <taxon>Eukaryota</taxon>
        <taxon>Metazoa</taxon>
        <taxon>Chordata</taxon>
        <taxon>Craniata</taxon>
        <taxon>Vertebrata</taxon>
        <taxon>Euteleostomi</taxon>
        <taxon>Lepidosauria</taxon>
        <taxon>Squamata</taxon>
        <taxon>Bifurcata</taxon>
        <taxon>Gekkota</taxon>
        <taxon>Sphaerodactylidae</taxon>
        <taxon>Sphaerodactylus</taxon>
    </lineage>
</organism>
<evidence type="ECO:0000313" key="1">
    <source>
        <dbReference type="EMBL" id="KAH7995601.1"/>
    </source>
</evidence>
<name>A0ACB8ESH3_9SAUR</name>
<evidence type="ECO:0000313" key="2">
    <source>
        <dbReference type="Proteomes" id="UP000827872"/>
    </source>
</evidence>
<proteinExistence type="predicted"/>
<accession>A0ACB8ESH3</accession>
<dbReference type="Proteomes" id="UP000827872">
    <property type="component" value="Linkage Group LG07"/>
</dbReference>
<dbReference type="EMBL" id="CM037620">
    <property type="protein sequence ID" value="KAH7995601.1"/>
    <property type="molecule type" value="Genomic_DNA"/>
</dbReference>
<keyword evidence="2" id="KW-1185">Reference proteome</keyword>